<dbReference type="RefSeq" id="XP_033382221.1">
    <property type="nucleotide sequence ID" value="XM_033522358.1"/>
</dbReference>
<dbReference type="PANTHER" id="PTHR31896:SF64">
    <property type="entry name" value="TRICHOTHECENE 3-O-ACETYLTRANSFERASE"/>
    <property type="match status" value="1"/>
</dbReference>
<accession>A0A6A5XL64</accession>
<dbReference type="OrthoDB" id="1862401at2759"/>
<feature type="region of interest" description="Disordered" evidence="2">
    <location>
        <begin position="211"/>
        <end position="240"/>
    </location>
</feature>
<keyword evidence="5" id="KW-1185">Reference proteome</keyword>
<reference evidence="4" key="1">
    <citation type="journal article" date="2020" name="Stud. Mycol.">
        <title>101 Dothideomycetes genomes: a test case for predicting lifestyles and emergence of pathogens.</title>
        <authorList>
            <person name="Haridas S."/>
            <person name="Albert R."/>
            <person name="Binder M."/>
            <person name="Bloem J."/>
            <person name="Labutti K."/>
            <person name="Salamov A."/>
            <person name="Andreopoulos B."/>
            <person name="Baker S."/>
            <person name="Barry K."/>
            <person name="Bills G."/>
            <person name="Bluhm B."/>
            <person name="Cannon C."/>
            <person name="Castanera R."/>
            <person name="Culley D."/>
            <person name="Daum C."/>
            <person name="Ezra D."/>
            <person name="Gonzalez J."/>
            <person name="Henrissat B."/>
            <person name="Kuo A."/>
            <person name="Liang C."/>
            <person name="Lipzen A."/>
            <person name="Lutzoni F."/>
            <person name="Magnuson J."/>
            <person name="Mondo S."/>
            <person name="Nolan M."/>
            <person name="Ohm R."/>
            <person name="Pangilinan J."/>
            <person name="Park H.-J."/>
            <person name="Ramirez L."/>
            <person name="Alfaro M."/>
            <person name="Sun H."/>
            <person name="Tritt A."/>
            <person name="Yoshinaga Y."/>
            <person name="Zwiers L.-H."/>
            <person name="Turgeon B."/>
            <person name="Goodwin S."/>
            <person name="Spatafora J."/>
            <person name="Crous P."/>
            <person name="Grigoriev I."/>
        </authorList>
    </citation>
    <scope>NUCLEOTIDE SEQUENCE</scope>
    <source>
        <strain evidence="4">CBS 175.79</strain>
    </source>
</reference>
<sequence length="475" mass="52058">MEPADFALGLDVLGEQPMLLKLYTQISNIYQLPDDISHDVIVKTLKDGLHRLSASFPWIAGQVVNQTPESTTPTYRIVPLEPAPRLVVRDLSSKLSFEEMERANFPFSMLDEDDIAPCRTFAGFPSSTTDASADGNEAPVFLVQINFISGGLFLTFNAQHNVMDMTGQGQMIELLDKACRGEEFTEEELRIGNMARENVVELLGEDYVPGDELKYQLSPPPDSTSSNSDPPPPQEPPSCKWTYFNVPPASLKTIKDLATSTLPPTSTSTSNPQFISTDDALTSHVYLSILRARLPRLPNNTSKTTTTLARAVDARPFLSLPSTYPGLLQNMTYHTNPLSSLPSLPLGHLASSLRTAIHPSTTDIPHRSRALATYLRRPPPDARPANFTATLDPAGPDFMISSWCKIPLYALDFGLGVGVPRAVRRPRFEPAVEGLCYLMPKGADGGVVVGVGIREDDLKVLRELEGWKDVVVELG</sequence>
<evidence type="ECO:0000259" key="3">
    <source>
        <dbReference type="Pfam" id="PF22664"/>
    </source>
</evidence>
<dbReference type="GeneID" id="54279755"/>
<dbReference type="InterPro" id="IPR023213">
    <property type="entry name" value="CAT-like_dom_sf"/>
</dbReference>
<dbReference type="Proteomes" id="UP000799778">
    <property type="component" value="Unassembled WGS sequence"/>
</dbReference>
<dbReference type="PANTHER" id="PTHR31896">
    <property type="entry name" value="FAMILY REGULATORY PROTEIN, PUTATIVE (AFU_ORTHOLOGUE AFUA_3G14730)-RELATED"/>
    <property type="match status" value="1"/>
</dbReference>
<name>A0A6A5XL64_9PLEO</name>
<evidence type="ECO:0000256" key="1">
    <source>
        <dbReference type="ARBA" id="ARBA00022679"/>
    </source>
</evidence>
<feature type="domain" description="Trichothecene 3-O-acetyltransferase-like N-terminal" evidence="3">
    <location>
        <begin position="22"/>
        <end position="179"/>
    </location>
</feature>
<protein>
    <submittedName>
        <fullName evidence="4">Acetyltransferase</fullName>
    </submittedName>
</protein>
<dbReference type="InterPro" id="IPR051283">
    <property type="entry name" value="Sec_Metabolite_Acyltrans"/>
</dbReference>
<evidence type="ECO:0000313" key="5">
    <source>
        <dbReference type="Proteomes" id="UP000799778"/>
    </source>
</evidence>
<evidence type="ECO:0000256" key="2">
    <source>
        <dbReference type="SAM" id="MobiDB-lite"/>
    </source>
</evidence>
<proteinExistence type="predicted"/>
<keyword evidence="1 4" id="KW-0808">Transferase</keyword>
<dbReference type="InterPro" id="IPR054710">
    <property type="entry name" value="Tri101-like_N"/>
</dbReference>
<evidence type="ECO:0000313" key="4">
    <source>
        <dbReference type="EMBL" id="KAF2013882.1"/>
    </source>
</evidence>
<organism evidence="4 5">
    <name type="scientific">Aaosphaeria arxii CBS 175.79</name>
    <dbReference type="NCBI Taxonomy" id="1450172"/>
    <lineage>
        <taxon>Eukaryota</taxon>
        <taxon>Fungi</taxon>
        <taxon>Dikarya</taxon>
        <taxon>Ascomycota</taxon>
        <taxon>Pezizomycotina</taxon>
        <taxon>Dothideomycetes</taxon>
        <taxon>Pleosporomycetidae</taxon>
        <taxon>Pleosporales</taxon>
        <taxon>Pleosporales incertae sedis</taxon>
        <taxon>Aaosphaeria</taxon>
    </lineage>
</organism>
<dbReference type="GO" id="GO:0016740">
    <property type="term" value="F:transferase activity"/>
    <property type="evidence" value="ECO:0007669"/>
    <property type="project" value="UniProtKB-KW"/>
</dbReference>
<gene>
    <name evidence="4" type="ORF">BU24DRAFT_249196</name>
</gene>
<dbReference type="EMBL" id="ML978071">
    <property type="protein sequence ID" value="KAF2013882.1"/>
    <property type="molecule type" value="Genomic_DNA"/>
</dbReference>
<dbReference type="AlphaFoldDB" id="A0A6A5XL64"/>
<dbReference type="Pfam" id="PF22664">
    <property type="entry name" value="TRI-like_N"/>
    <property type="match status" value="1"/>
</dbReference>
<dbReference type="Gene3D" id="3.30.559.10">
    <property type="entry name" value="Chloramphenicol acetyltransferase-like domain"/>
    <property type="match status" value="2"/>
</dbReference>